<evidence type="ECO:0000313" key="2">
    <source>
        <dbReference type="EMBL" id="KTB28434.1"/>
    </source>
</evidence>
<accession>A0A0W0EWY0</accession>
<name>A0A0W0EWY0_MONRR</name>
<evidence type="ECO:0000256" key="1">
    <source>
        <dbReference type="SAM" id="MobiDB-lite"/>
    </source>
</evidence>
<dbReference type="AlphaFoldDB" id="A0A0W0EWY0"/>
<feature type="compositionally biased region" description="Polar residues" evidence="1">
    <location>
        <begin position="12"/>
        <end position="32"/>
    </location>
</feature>
<organism evidence="2 3">
    <name type="scientific">Moniliophthora roreri</name>
    <name type="common">Frosty pod rot fungus</name>
    <name type="synonym">Monilia roreri</name>
    <dbReference type="NCBI Taxonomy" id="221103"/>
    <lineage>
        <taxon>Eukaryota</taxon>
        <taxon>Fungi</taxon>
        <taxon>Dikarya</taxon>
        <taxon>Basidiomycota</taxon>
        <taxon>Agaricomycotina</taxon>
        <taxon>Agaricomycetes</taxon>
        <taxon>Agaricomycetidae</taxon>
        <taxon>Agaricales</taxon>
        <taxon>Marasmiineae</taxon>
        <taxon>Marasmiaceae</taxon>
        <taxon>Moniliophthora</taxon>
    </lineage>
</organism>
<evidence type="ECO:0000313" key="3">
    <source>
        <dbReference type="Proteomes" id="UP000054988"/>
    </source>
</evidence>
<protein>
    <submittedName>
        <fullName evidence="2">Uncharacterized protein</fullName>
    </submittedName>
</protein>
<dbReference type="EMBL" id="LATX01002478">
    <property type="protein sequence ID" value="KTB28434.1"/>
    <property type="molecule type" value="Genomic_DNA"/>
</dbReference>
<proteinExistence type="predicted"/>
<sequence>MSSKTHGIAFPSNLTSARPSPPTLVSSQNQQPQRPTLSVLAFFGSLNSFMTSVEFADTIFDLNWTPSPPPPPRTHFRTKKPAPRYARVTLLVYFGTLSPFLVSAESSDAVFQSFGPPSTPTPPHLYLHIPSAPRTHLIASEDTRNGEFAILVVPEDK</sequence>
<reference evidence="2 3" key="1">
    <citation type="submission" date="2015-12" db="EMBL/GenBank/DDBJ databases">
        <title>Draft genome sequence of Moniliophthora roreri, the causal agent of frosty pod rot of cacao.</title>
        <authorList>
            <person name="Aime M.C."/>
            <person name="Diaz-Valderrama J.R."/>
            <person name="Kijpornyongpan T."/>
            <person name="Phillips-Mora W."/>
        </authorList>
    </citation>
    <scope>NUCLEOTIDE SEQUENCE [LARGE SCALE GENOMIC DNA]</scope>
    <source>
        <strain evidence="2 3">MCA 2952</strain>
    </source>
</reference>
<gene>
    <name evidence="2" type="ORF">WG66_18988</name>
</gene>
<dbReference type="Proteomes" id="UP000054988">
    <property type="component" value="Unassembled WGS sequence"/>
</dbReference>
<feature type="region of interest" description="Disordered" evidence="1">
    <location>
        <begin position="1"/>
        <end position="32"/>
    </location>
</feature>
<comment type="caution">
    <text evidence="2">The sequence shown here is derived from an EMBL/GenBank/DDBJ whole genome shotgun (WGS) entry which is preliminary data.</text>
</comment>